<dbReference type="EMBL" id="CP096115">
    <property type="protein sequence ID" value="UUX92046.1"/>
    <property type="molecule type" value="Genomic_DNA"/>
</dbReference>
<keyword evidence="5 6" id="KW-0472">Membrane</keyword>
<proteinExistence type="predicted"/>
<evidence type="ECO:0000256" key="4">
    <source>
        <dbReference type="ARBA" id="ARBA00022989"/>
    </source>
</evidence>
<feature type="transmembrane region" description="Helical" evidence="6">
    <location>
        <begin position="423"/>
        <end position="444"/>
    </location>
</feature>
<feature type="transmembrane region" description="Helical" evidence="6">
    <location>
        <begin position="298"/>
        <end position="322"/>
    </location>
</feature>
<feature type="transmembrane region" description="Helical" evidence="6">
    <location>
        <begin position="58"/>
        <end position="79"/>
    </location>
</feature>
<protein>
    <submittedName>
        <fullName evidence="7">Polysaccharide biosynthesis C-terminal domain-containing protein</fullName>
    </submittedName>
</protein>
<evidence type="ECO:0000256" key="5">
    <source>
        <dbReference type="ARBA" id="ARBA00023136"/>
    </source>
</evidence>
<feature type="transmembrane region" description="Helical" evidence="6">
    <location>
        <begin position="252"/>
        <end position="277"/>
    </location>
</feature>
<feature type="transmembrane region" description="Helical" evidence="6">
    <location>
        <begin position="125"/>
        <end position="147"/>
    </location>
</feature>
<evidence type="ECO:0000256" key="2">
    <source>
        <dbReference type="ARBA" id="ARBA00022475"/>
    </source>
</evidence>
<feature type="transmembrane region" description="Helical" evidence="6">
    <location>
        <begin position="450"/>
        <end position="469"/>
    </location>
</feature>
<comment type="subcellular location">
    <subcellularLocation>
        <location evidence="1">Cell membrane</location>
        <topology evidence="1">Multi-pass membrane protein</topology>
    </subcellularLocation>
</comment>
<dbReference type="GeneID" id="74308411"/>
<feature type="transmembrane region" description="Helical" evidence="6">
    <location>
        <begin position="368"/>
        <end position="387"/>
    </location>
</feature>
<evidence type="ECO:0000313" key="7">
    <source>
        <dbReference type="EMBL" id="UUX92046.1"/>
    </source>
</evidence>
<feature type="transmembrane region" description="Helical" evidence="6">
    <location>
        <begin position="393"/>
        <end position="411"/>
    </location>
</feature>
<feature type="transmembrane region" description="Helical" evidence="6">
    <location>
        <begin position="334"/>
        <end position="356"/>
    </location>
</feature>
<dbReference type="KEGG" id="mend:L6E24_11880"/>
<evidence type="ECO:0000313" key="8">
    <source>
        <dbReference type="Proteomes" id="UP001060368"/>
    </source>
</evidence>
<dbReference type="GO" id="GO:0005886">
    <property type="term" value="C:plasma membrane"/>
    <property type="evidence" value="ECO:0007669"/>
    <property type="project" value="UniProtKB-SubCell"/>
</dbReference>
<dbReference type="InterPro" id="IPR002797">
    <property type="entry name" value="Polysacc_synth"/>
</dbReference>
<keyword evidence="2" id="KW-1003">Cell membrane</keyword>
<evidence type="ECO:0000256" key="1">
    <source>
        <dbReference type="ARBA" id="ARBA00004651"/>
    </source>
</evidence>
<dbReference type="Proteomes" id="UP001060368">
    <property type="component" value="Chromosome"/>
</dbReference>
<feature type="transmembrane region" description="Helical" evidence="6">
    <location>
        <begin position="184"/>
        <end position="202"/>
    </location>
</feature>
<dbReference type="PANTHER" id="PTHR30250">
    <property type="entry name" value="PST FAMILY PREDICTED COLANIC ACID TRANSPORTER"/>
    <property type="match status" value="1"/>
</dbReference>
<dbReference type="InterPro" id="IPR050833">
    <property type="entry name" value="Poly_Biosynth_Transport"/>
</dbReference>
<dbReference type="RefSeq" id="WP_257742196.1">
    <property type="nucleotide sequence ID" value="NZ_CP096115.1"/>
</dbReference>
<evidence type="ECO:0000256" key="6">
    <source>
        <dbReference type="SAM" id="Phobius"/>
    </source>
</evidence>
<evidence type="ECO:0000256" key="3">
    <source>
        <dbReference type="ARBA" id="ARBA00022692"/>
    </source>
</evidence>
<keyword evidence="3 6" id="KW-0812">Transmembrane</keyword>
<feature type="transmembrane region" description="Helical" evidence="6">
    <location>
        <begin position="24"/>
        <end position="46"/>
    </location>
</feature>
<organism evidence="7 8">
    <name type="scientific">Methanoplanus endosymbiosus</name>
    <dbReference type="NCBI Taxonomy" id="33865"/>
    <lineage>
        <taxon>Archaea</taxon>
        <taxon>Methanobacteriati</taxon>
        <taxon>Methanobacteriota</taxon>
        <taxon>Stenosarchaea group</taxon>
        <taxon>Methanomicrobia</taxon>
        <taxon>Methanomicrobiales</taxon>
        <taxon>Methanomicrobiaceae</taxon>
        <taxon>Methanoplanus</taxon>
    </lineage>
</organism>
<gene>
    <name evidence="7" type="ORF">L6E24_11880</name>
</gene>
<dbReference type="Pfam" id="PF01943">
    <property type="entry name" value="Polysacc_synt"/>
    <property type="match status" value="1"/>
</dbReference>
<feature type="transmembrane region" description="Helical" evidence="6">
    <location>
        <begin position="223"/>
        <end position="246"/>
    </location>
</feature>
<dbReference type="PANTHER" id="PTHR30250:SF28">
    <property type="entry name" value="POLYSACCHARIDE BIOSYNTHESIS PROTEIN"/>
    <property type="match status" value="1"/>
</dbReference>
<name>A0A9E7PNM9_9EURY</name>
<keyword evidence="8" id="KW-1185">Reference proteome</keyword>
<reference evidence="7" key="1">
    <citation type="submission" date="2022-04" db="EMBL/GenBank/DDBJ databases">
        <title>Complete genome of Methanoplanus endosymbiosus DSM 3599.</title>
        <authorList>
            <person name="Chen S.-C."/>
            <person name="You Y.-T."/>
            <person name="Zhou Y.-Z."/>
            <person name="Lai M.-C."/>
        </authorList>
    </citation>
    <scope>NUCLEOTIDE SEQUENCE</scope>
    <source>
        <strain evidence="7">DSM 3599</strain>
    </source>
</reference>
<dbReference type="AlphaFoldDB" id="A0A9E7PNM9"/>
<feature type="transmembrane region" description="Helical" evidence="6">
    <location>
        <begin position="91"/>
        <end position="113"/>
    </location>
</feature>
<sequence>MRIPALKEVISRILCIGKLQRQSIISLTSLLILTLTGFISTMYFAHLLGAETLGGYKIFLAYLAVFSLLAEGGISAAMIKKISEGGDSASYYSSSVFLRAVLLTAVIAGIIIAKPAFIDLTSSGLYHLLILTVIAGGMYNIIISAVYGSGKVGISQISALLNETTRITTQVITVFSGFKSAGLAAGHIAGFIIGASFAFRYRTVRLARFGMEEIRSICTYAQWSFLSGAGTTVIAYADTILVGYFLTNYEVGIYGIALQFSAIATLAAAAMINALFPQVSYWHKEGEYGMIQNAVGKSLAYALIPAVPAVIGGIILGDNILYFLYGADFAKGTAALQIILPAQLFSIFFLTGIMCLNAFNRPKESFRITVSSAVLNVCLNLLLIPVFGINGSALAFLATMAFSATYCAGLLKDTISLKPEIPVMKDIITASALMAVFILALRGVSATDSWPVLFTVVISGALLYFAILYKKNRMLREDIQEILKKSGMIKN</sequence>
<accession>A0A9E7PNM9</accession>
<keyword evidence="4 6" id="KW-1133">Transmembrane helix</keyword>